<dbReference type="InterPro" id="IPR012910">
    <property type="entry name" value="Plug_dom"/>
</dbReference>
<evidence type="ECO:0000256" key="6">
    <source>
        <dbReference type="ARBA" id="ARBA00023136"/>
    </source>
</evidence>
<feature type="signal peptide" evidence="11">
    <location>
        <begin position="1"/>
        <end position="38"/>
    </location>
</feature>
<dbReference type="Pfam" id="PF00593">
    <property type="entry name" value="TonB_dep_Rec_b-barrel"/>
    <property type="match status" value="1"/>
</dbReference>
<evidence type="ECO:0000256" key="2">
    <source>
        <dbReference type="ARBA" id="ARBA00022448"/>
    </source>
</evidence>
<evidence type="ECO:0000256" key="5">
    <source>
        <dbReference type="ARBA" id="ARBA00023077"/>
    </source>
</evidence>
<dbReference type="Gene3D" id="2.40.170.20">
    <property type="entry name" value="TonB-dependent receptor, beta-barrel domain"/>
    <property type="match status" value="1"/>
</dbReference>
<dbReference type="InterPro" id="IPR000531">
    <property type="entry name" value="Beta-barrel_TonB"/>
</dbReference>
<keyword evidence="3 8" id="KW-1134">Transmembrane beta strand</keyword>
<evidence type="ECO:0000259" key="13">
    <source>
        <dbReference type="Pfam" id="PF07715"/>
    </source>
</evidence>
<keyword evidence="2 8" id="KW-0813">Transport</keyword>
<keyword evidence="11" id="KW-0732">Signal</keyword>
<keyword evidence="7 8" id="KW-0998">Cell outer membrane</keyword>
<evidence type="ECO:0000256" key="4">
    <source>
        <dbReference type="ARBA" id="ARBA00022692"/>
    </source>
</evidence>
<evidence type="ECO:0000256" key="11">
    <source>
        <dbReference type="SAM" id="SignalP"/>
    </source>
</evidence>
<dbReference type="NCBIfam" id="TIGR04056">
    <property type="entry name" value="OMP_RagA_SusC"/>
    <property type="match status" value="1"/>
</dbReference>
<proteinExistence type="inferred from homology"/>
<feature type="compositionally biased region" description="Basic and acidic residues" evidence="10">
    <location>
        <begin position="671"/>
        <end position="680"/>
    </location>
</feature>
<keyword evidence="6 8" id="KW-0472">Membrane</keyword>
<dbReference type="EMBL" id="FMMM01000078">
    <property type="protein sequence ID" value="SCQ24254.1"/>
    <property type="molecule type" value="Genomic_DNA"/>
</dbReference>
<comment type="similarity">
    <text evidence="8 9">Belongs to the TonB-dependent receptor family.</text>
</comment>
<dbReference type="InterPro" id="IPR023997">
    <property type="entry name" value="TonB-dep_OMP_SusC/RagA_CS"/>
</dbReference>
<dbReference type="RefSeq" id="WP_081328272.1">
    <property type="nucleotide sequence ID" value="NZ_FMMM01000078.1"/>
</dbReference>
<dbReference type="Gene3D" id="2.170.130.10">
    <property type="entry name" value="TonB-dependent receptor, plug domain"/>
    <property type="match status" value="1"/>
</dbReference>
<feature type="domain" description="TonB-dependent receptor plug" evidence="13">
    <location>
        <begin position="229"/>
        <end position="335"/>
    </location>
</feature>
<sequence length="1154" mass="129276" precursor="true">MENALNYRKGHFLRTLRKLCLKIGLTAIVMLSVSPVLQADVTHSQNAKINLALENVTLPDVFREIEKQSEYRFFYNRAIVDTESRLNIRTGEKELPEVLNQLFGNTDMNYKLVDKYIVITHKEKAGTGHSGLRQAADRRSVSGRITDAQGEPVIGANVVEAGTTNGTVTDIDGRFTLEISGGATLHVSYIGYIEQTVSTAGKDVIDVILREDTKALEEVVVVGYGVQKKANLTGSVSTVKYNQELENRPITDPSQALSGKISGVWASQNSGAPGADGATIRVRGYGTLNNTDPMILIDGVEGRMSDVNPSDIASITVLKDAASAAIYGSRAANGVVLIETKKGEGEQVHINYNGYFGMQQLGRKYDLITDSPHYMQLWNKAVTNEGGDPLFPQDVIDAFASGNDPYKYPSTNYFDEVFRNAFTTQHNVSATFGGKKSNSYLSMGYLKNNGTIKNTDSERYNLSINSEAKVGEWLTFGGRGRVMRTVSNQPFVDYDGDYTSGIERVFYMMSNGHPFSTPYLQDGKTYGGTQALYLSGPKAGLPIVDTRNPFPDLYNGKNETTTNFLKGNVYATLHLFEGLTLSAHYSGQYWHRNIDNYNQLATCYTDLNRSNPTKPLDYPSTLEISRIMVDEYYSTFFTNLNYNRVFNKIHDVSLLLGYQQEATTRRYTKTKKTDPSKPELHQVASGTKNPFADGNKYMWRMMSWFGRINYALNGKYLAEVNLRADASSRFAKGHRWGVFPSFSAGWRLGEERFIKNLDLFSNLKLRASWGKLGNQNIGNTANPSNANYFPYLTVITQDYPNSYNFNNTLVPGAAITALVDPNITWETTTSTDFGFDMGFLNNRLNLEADYFQRLTTDIIVQLPIPSVLGNMGAPFENVGKMKNTGMELGINWQDQDKASGLSYSIGANLTYVDNKVTKFRGGKSPDQLFLIREGYSYKTLYGFIQEGIYQTDEEGATHMKNNSFKPKAGYIRYKDVNGDGKLDYRDKEEIGNTIPKFTYGINGNLSWKGFDLNVQFSGIAGVKGYFRNDWTIPLGVSGGTITKKWEGAWTPENKNNEIPLVTLDADWHRQESSFWSCDMSWFKLKNIQIGYNVPKDIARSLFLQKLYIYLNATDVFTIVSSKYEGFDPERDSFDRGDYHYPIPRVFSLGLNVSF</sequence>
<evidence type="ECO:0000256" key="7">
    <source>
        <dbReference type="ARBA" id="ARBA00023237"/>
    </source>
</evidence>
<dbReference type="Pfam" id="PF07715">
    <property type="entry name" value="Plug"/>
    <property type="match status" value="1"/>
</dbReference>
<dbReference type="PROSITE" id="PS52016">
    <property type="entry name" value="TONB_DEPENDENT_REC_3"/>
    <property type="match status" value="1"/>
</dbReference>
<organism evidence="14 15">
    <name type="scientific">Tannerella forsythia</name>
    <name type="common">Bacteroides forsythus</name>
    <dbReference type="NCBI Taxonomy" id="28112"/>
    <lineage>
        <taxon>Bacteria</taxon>
        <taxon>Pseudomonadati</taxon>
        <taxon>Bacteroidota</taxon>
        <taxon>Bacteroidia</taxon>
        <taxon>Bacteroidales</taxon>
        <taxon>Tannerellaceae</taxon>
        <taxon>Tannerella</taxon>
    </lineage>
</organism>
<evidence type="ECO:0000259" key="12">
    <source>
        <dbReference type="Pfam" id="PF00593"/>
    </source>
</evidence>
<gene>
    <name evidence="14" type="primary">susC_41</name>
    <name evidence="14" type="ORF">TFUB20_02395</name>
</gene>
<accession>A0A1D3UVH7</accession>
<comment type="subcellular location">
    <subcellularLocation>
        <location evidence="1 8">Cell outer membrane</location>
        <topology evidence="1 8">Multi-pass membrane protein</topology>
    </subcellularLocation>
</comment>
<name>A0A1D3UVH7_TANFO</name>
<dbReference type="InterPro" id="IPR008969">
    <property type="entry name" value="CarboxyPept-like_regulatory"/>
</dbReference>
<dbReference type="SUPFAM" id="SSF56935">
    <property type="entry name" value="Porins"/>
    <property type="match status" value="1"/>
</dbReference>
<evidence type="ECO:0000313" key="14">
    <source>
        <dbReference type="EMBL" id="SCQ24254.1"/>
    </source>
</evidence>
<keyword evidence="14" id="KW-0675">Receptor</keyword>
<dbReference type="FunFam" id="2.60.40.1120:FF:000003">
    <property type="entry name" value="Outer membrane protein Omp121"/>
    <property type="match status" value="1"/>
</dbReference>
<dbReference type="FunFam" id="2.170.130.10:FF:000003">
    <property type="entry name" value="SusC/RagA family TonB-linked outer membrane protein"/>
    <property type="match status" value="1"/>
</dbReference>
<keyword evidence="4 8" id="KW-0812">Transmembrane</keyword>
<dbReference type="SUPFAM" id="SSF49464">
    <property type="entry name" value="Carboxypeptidase regulatory domain-like"/>
    <property type="match status" value="1"/>
</dbReference>
<dbReference type="InterPro" id="IPR039426">
    <property type="entry name" value="TonB-dep_rcpt-like"/>
</dbReference>
<evidence type="ECO:0000256" key="9">
    <source>
        <dbReference type="RuleBase" id="RU003357"/>
    </source>
</evidence>
<dbReference type="InterPro" id="IPR023996">
    <property type="entry name" value="TonB-dep_OMP_SusC/RagA"/>
</dbReference>
<dbReference type="InterPro" id="IPR036942">
    <property type="entry name" value="Beta-barrel_TonB_sf"/>
</dbReference>
<dbReference type="GO" id="GO:0009279">
    <property type="term" value="C:cell outer membrane"/>
    <property type="evidence" value="ECO:0007669"/>
    <property type="project" value="UniProtKB-SubCell"/>
</dbReference>
<dbReference type="Gene3D" id="2.60.40.1120">
    <property type="entry name" value="Carboxypeptidase-like, regulatory domain"/>
    <property type="match status" value="1"/>
</dbReference>
<dbReference type="InterPro" id="IPR037066">
    <property type="entry name" value="Plug_dom_sf"/>
</dbReference>
<evidence type="ECO:0000256" key="8">
    <source>
        <dbReference type="PROSITE-ProRule" id="PRU01360"/>
    </source>
</evidence>
<feature type="domain" description="TonB-dependent receptor-like beta-barrel" evidence="12">
    <location>
        <begin position="538"/>
        <end position="978"/>
    </location>
</feature>
<dbReference type="OrthoDB" id="9768177at2"/>
<evidence type="ECO:0000256" key="10">
    <source>
        <dbReference type="SAM" id="MobiDB-lite"/>
    </source>
</evidence>
<dbReference type="AlphaFoldDB" id="A0A1D3UVH7"/>
<reference evidence="14 15" key="1">
    <citation type="submission" date="2016-09" db="EMBL/GenBank/DDBJ databases">
        <authorList>
            <person name="Capua I."/>
            <person name="De Benedictis P."/>
            <person name="Joannis T."/>
            <person name="Lombin L.H."/>
            <person name="Cattoli G."/>
        </authorList>
    </citation>
    <scope>NUCLEOTIDE SEQUENCE [LARGE SCALE GENOMIC DNA]</scope>
    <source>
        <strain evidence="14 15">UB20</strain>
    </source>
</reference>
<evidence type="ECO:0000256" key="3">
    <source>
        <dbReference type="ARBA" id="ARBA00022452"/>
    </source>
</evidence>
<feature type="region of interest" description="Disordered" evidence="10">
    <location>
        <begin position="666"/>
        <end position="685"/>
    </location>
</feature>
<dbReference type="Proteomes" id="UP000182057">
    <property type="component" value="Unassembled WGS sequence"/>
</dbReference>
<protein>
    <submittedName>
        <fullName evidence="14">TonB-dependent receptor SusC</fullName>
    </submittedName>
</protein>
<feature type="chain" id="PRO_5008922729" evidence="11">
    <location>
        <begin position="39"/>
        <end position="1154"/>
    </location>
</feature>
<dbReference type="NCBIfam" id="TIGR04057">
    <property type="entry name" value="SusC_RagA_signa"/>
    <property type="match status" value="1"/>
</dbReference>
<dbReference type="Pfam" id="PF13715">
    <property type="entry name" value="CarbopepD_reg_2"/>
    <property type="match status" value="1"/>
</dbReference>
<evidence type="ECO:0000256" key="1">
    <source>
        <dbReference type="ARBA" id="ARBA00004571"/>
    </source>
</evidence>
<evidence type="ECO:0000313" key="15">
    <source>
        <dbReference type="Proteomes" id="UP000182057"/>
    </source>
</evidence>
<keyword evidence="5 9" id="KW-0798">TonB box</keyword>